<dbReference type="GO" id="GO:0004650">
    <property type="term" value="F:polygalacturonase activity"/>
    <property type="evidence" value="ECO:0007669"/>
    <property type="project" value="InterPro"/>
</dbReference>
<dbReference type="OrthoDB" id="187139at2759"/>
<evidence type="ECO:0000256" key="7">
    <source>
        <dbReference type="ARBA" id="ARBA00023316"/>
    </source>
</evidence>
<evidence type="ECO:0000313" key="10">
    <source>
        <dbReference type="EMBL" id="MQM01603.1"/>
    </source>
</evidence>
<dbReference type="InterPro" id="IPR000743">
    <property type="entry name" value="Glyco_hydro_28"/>
</dbReference>
<evidence type="ECO:0000256" key="2">
    <source>
        <dbReference type="ARBA" id="ARBA00008834"/>
    </source>
</evidence>
<comment type="subcellular location">
    <subcellularLocation>
        <location evidence="1">Secreted</location>
        <location evidence="1">Cell wall</location>
    </subcellularLocation>
</comment>
<keyword evidence="4" id="KW-0964">Secreted</keyword>
<evidence type="ECO:0000256" key="5">
    <source>
        <dbReference type="ARBA" id="ARBA00022801"/>
    </source>
</evidence>
<name>A0A843VR44_COLES</name>
<keyword evidence="3" id="KW-0134">Cell wall</keyword>
<dbReference type="SUPFAM" id="SSF51126">
    <property type="entry name" value="Pectin lyase-like"/>
    <property type="match status" value="1"/>
</dbReference>
<evidence type="ECO:0000256" key="8">
    <source>
        <dbReference type="PROSITE-ProRule" id="PRU10052"/>
    </source>
</evidence>
<dbReference type="PROSITE" id="PS00502">
    <property type="entry name" value="POLYGALACTURONASE"/>
    <property type="match status" value="1"/>
</dbReference>
<evidence type="ECO:0000256" key="1">
    <source>
        <dbReference type="ARBA" id="ARBA00004191"/>
    </source>
</evidence>
<keyword evidence="7" id="KW-0961">Cell wall biogenesis/degradation</keyword>
<dbReference type="AlphaFoldDB" id="A0A843VR44"/>
<reference evidence="10" key="1">
    <citation type="submission" date="2017-07" db="EMBL/GenBank/DDBJ databases">
        <title>Taro Niue Genome Assembly and Annotation.</title>
        <authorList>
            <person name="Atibalentja N."/>
            <person name="Keating K."/>
            <person name="Fields C.J."/>
        </authorList>
    </citation>
    <scope>NUCLEOTIDE SEQUENCE</scope>
    <source>
        <strain evidence="10">Niue_2</strain>
        <tissue evidence="10">Leaf</tissue>
    </source>
</reference>
<gene>
    <name evidence="10" type="ORF">Taro_034361</name>
</gene>
<evidence type="ECO:0000313" key="11">
    <source>
        <dbReference type="Proteomes" id="UP000652761"/>
    </source>
</evidence>
<evidence type="ECO:0008006" key="12">
    <source>
        <dbReference type="Google" id="ProtNLM"/>
    </source>
</evidence>
<dbReference type="GO" id="GO:0005975">
    <property type="term" value="P:carbohydrate metabolic process"/>
    <property type="evidence" value="ECO:0007669"/>
    <property type="project" value="InterPro"/>
</dbReference>
<feature type="active site" evidence="8">
    <location>
        <position position="277"/>
    </location>
</feature>
<evidence type="ECO:0000256" key="3">
    <source>
        <dbReference type="ARBA" id="ARBA00022512"/>
    </source>
</evidence>
<comment type="caution">
    <text evidence="10">The sequence shown here is derived from an EMBL/GenBank/DDBJ whole genome shotgun (WGS) entry which is preliminary data.</text>
</comment>
<dbReference type="Gene3D" id="2.160.20.10">
    <property type="entry name" value="Single-stranded right-handed beta-helix, Pectin lyase-like"/>
    <property type="match status" value="1"/>
</dbReference>
<evidence type="ECO:0000256" key="6">
    <source>
        <dbReference type="ARBA" id="ARBA00023295"/>
    </source>
</evidence>
<keyword evidence="6 9" id="KW-0326">Glycosidase</keyword>
<dbReference type="PANTHER" id="PTHR31375">
    <property type="match status" value="1"/>
</dbReference>
<protein>
    <recommendedName>
        <fullName evidence="12">Polygalacturonase</fullName>
    </recommendedName>
</protein>
<evidence type="ECO:0000256" key="9">
    <source>
        <dbReference type="RuleBase" id="RU361169"/>
    </source>
</evidence>
<evidence type="ECO:0000256" key="4">
    <source>
        <dbReference type="ARBA" id="ARBA00022525"/>
    </source>
</evidence>
<organism evidence="10 11">
    <name type="scientific">Colocasia esculenta</name>
    <name type="common">Wild taro</name>
    <name type="synonym">Arum esculentum</name>
    <dbReference type="NCBI Taxonomy" id="4460"/>
    <lineage>
        <taxon>Eukaryota</taxon>
        <taxon>Viridiplantae</taxon>
        <taxon>Streptophyta</taxon>
        <taxon>Embryophyta</taxon>
        <taxon>Tracheophyta</taxon>
        <taxon>Spermatophyta</taxon>
        <taxon>Magnoliopsida</taxon>
        <taxon>Liliopsida</taxon>
        <taxon>Araceae</taxon>
        <taxon>Aroideae</taxon>
        <taxon>Colocasieae</taxon>
        <taxon>Colocasia</taxon>
    </lineage>
</organism>
<proteinExistence type="inferred from homology"/>
<dbReference type="Proteomes" id="UP000652761">
    <property type="component" value="Unassembled WGS sequence"/>
</dbReference>
<sequence length="472" mass="51685">MVFGCWVLVINSSGVIDMSPPPPLMHLSNPTVLLVISVFAVSFFRRHHTVAAGFDPLMKLPPHGRDADDDRDGDDLRLGSRKTLSVKDYGAVGNGISDDTRILGSILPHRSFFSAFWRSQSPRRWLYFQGLSNVALRGRGVGTINALGKKWWMKTCKRRRSKKPCLQPSTVVSAPFAGKIVVQAVAFHNCRHVKVRNVTLLDSPGSHLVFTNSYHVKVSGVKIRAPADSPHNGGIEIVGTRTVYIQNSRIATGDDCISVAAGSSKVRMRSIVCGSGHGISIGSLGKSNSWAKVNDVQVDGALLSNLNNGLWVKTWQHLKDERPYCHVRCCPFCLSNQGGQGFAEDISFQNVRMDSVANPILIDQYYCDNFQACGNKTHAVRVSKVSFMNIMGTSATERAMTFSCSDACPCRNILLRDIRLSLVSGGNATSYCWKASGFSYGLVDPPPCLVTQDDYPIMQKVPLSMDLLSSAK</sequence>
<keyword evidence="11" id="KW-1185">Reference proteome</keyword>
<keyword evidence="5 9" id="KW-0378">Hydrolase</keyword>
<dbReference type="InterPro" id="IPR011050">
    <property type="entry name" value="Pectin_lyase_fold/virulence"/>
</dbReference>
<dbReference type="EMBL" id="NMUH01002706">
    <property type="protein sequence ID" value="MQM01603.1"/>
    <property type="molecule type" value="Genomic_DNA"/>
</dbReference>
<dbReference type="Pfam" id="PF00295">
    <property type="entry name" value="Glyco_hydro_28"/>
    <property type="match status" value="2"/>
</dbReference>
<accession>A0A843VR44</accession>
<dbReference type="GO" id="GO:0071555">
    <property type="term" value="P:cell wall organization"/>
    <property type="evidence" value="ECO:0007669"/>
    <property type="project" value="UniProtKB-KW"/>
</dbReference>
<dbReference type="InterPro" id="IPR012334">
    <property type="entry name" value="Pectin_lyas_fold"/>
</dbReference>
<comment type="similarity">
    <text evidence="2 9">Belongs to the glycosyl hydrolase 28 family.</text>
</comment>